<dbReference type="EMBL" id="CATQJA010001057">
    <property type="protein sequence ID" value="CAJ0565517.1"/>
    <property type="molecule type" value="Genomic_DNA"/>
</dbReference>
<dbReference type="Proteomes" id="UP001177023">
    <property type="component" value="Unassembled WGS sequence"/>
</dbReference>
<organism evidence="2 3">
    <name type="scientific">Mesorhabditis spiculigera</name>
    <dbReference type="NCBI Taxonomy" id="96644"/>
    <lineage>
        <taxon>Eukaryota</taxon>
        <taxon>Metazoa</taxon>
        <taxon>Ecdysozoa</taxon>
        <taxon>Nematoda</taxon>
        <taxon>Chromadorea</taxon>
        <taxon>Rhabditida</taxon>
        <taxon>Rhabditina</taxon>
        <taxon>Rhabditomorpha</taxon>
        <taxon>Rhabditoidea</taxon>
        <taxon>Rhabditidae</taxon>
        <taxon>Mesorhabditinae</taxon>
        <taxon>Mesorhabditis</taxon>
    </lineage>
</organism>
<evidence type="ECO:0000313" key="3">
    <source>
        <dbReference type="Proteomes" id="UP001177023"/>
    </source>
</evidence>
<reference evidence="2" key="1">
    <citation type="submission" date="2023-06" db="EMBL/GenBank/DDBJ databases">
        <authorList>
            <person name="Delattre M."/>
        </authorList>
    </citation>
    <scope>NUCLEOTIDE SEQUENCE</scope>
    <source>
        <strain evidence="2">AF72</strain>
    </source>
</reference>
<dbReference type="PANTHER" id="PTHR21690:SF2">
    <property type="entry name" value="CUB DOMAIN-CONTAINING PROTEIN-RELATED"/>
    <property type="match status" value="1"/>
</dbReference>
<dbReference type="SUPFAM" id="SSF53300">
    <property type="entry name" value="vWA-like"/>
    <property type="match status" value="1"/>
</dbReference>
<gene>
    <name evidence="2" type="ORF">MSPICULIGERA_LOCUS4154</name>
</gene>
<keyword evidence="3" id="KW-1185">Reference proteome</keyword>
<accession>A0AA36CBL7</accession>
<feature type="chain" id="PRO_5041229163" description="VWFA domain-containing protein" evidence="1">
    <location>
        <begin position="19"/>
        <end position="422"/>
    </location>
</feature>
<evidence type="ECO:0000313" key="2">
    <source>
        <dbReference type="EMBL" id="CAJ0565517.1"/>
    </source>
</evidence>
<keyword evidence="1" id="KW-0732">Signal</keyword>
<dbReference type="InterPro" id="IPR036465">
    <property type="entry name" value="vWFA_dom_sf"/>
</dbReference>
<dbReference type="AlphaFoldDB" id="A0AA36CBL7"/>
<evidence type="ECO:0008006" key="4">
    <source>
        <dbReference type="Google" id="ProtNLM"/>
    </source>
</evidence>
<protein>
    <recommendedName>
        <fullName evidence="4">VWFA domain-containing protein</fullName>
    </recommendedName>
</protein>
<evidence type="ECO:0000256" key="1">
    <source>
        <dbReference type="SAM" id="SignalP"/>
    </source>
</evidence>
<dbReference type="PANTHER" id="PTHR21690">
    <property type="entry name" value="CUB DOMAIN-CONTAINING PROTEIN-RELATED"/>
    <property type="match status" value="1"/>
</dbReference>
<feature type="non-terminal residue" evidence="2">
    <location>
        <position position="1"/>
    </location>
</feature>
<comment type="caution">
    <text evidence="2">The sequence shown here is derived from an EMBL/GenBank/DDBJ whole genome shotgun (WGS) entry which is preliminary data.</text>
</comment>
<name>A0AA36CBL7_9BILA</name>
<sequence>MMIRVVLAAFALAQSVRGACVCPSNTNKYSQTYQIATPFDPDDDWNDCTPPDNQCVYTIGTGSDFQGVGHFTALKFQDPEGVLTVVLQDDIYNITITVDDYQAQNATLGSYLPKASVLTVYMFWSKSVTTASALFYGYPVNVTGPSPTTVATAMPTPVTLSGGSPSPAGLLGVDLAIVLDTSVTNSSYFKTMQAVITNAAANLAIYNDDTVPYGARLVLQTMAQTNRPNNFGDPWHIDFDYFGAQTGTQESSTRNNVQRTYAIFTQGAFSDADKIGDLIDTLKVADVHMVVFHFGSGYPNAQLQAFMAKPNFDYVQYKADSPDSFLKDYLVRSDATKFFGCSAGQAEAKTIPAEATGLTYSWPPNYDTATSRYCNNQDFKLSLTAEDGMKAICIVISAYELETEKDYVRFWDASGSLRASLT</sequence>
<feature type="signal peptide" evidence="1">
    <location>
        <begin position="1"/>
        <end position="18"/>
    </location>
</feature>
<proteinExistence type="predicted"/>